<name>A0A0D9ZWA0_9ORYZ</name>
<dbReference type="AlphaFoldDB" id="A0A0D9ZWA0"/>
<protein>
    <submittedName>
        <fullName evidence="2">Uncharacterized protein</fullName>
    </submittedName>
</protein>
<feature type="compositionally biased region" description="Basic and acidic residues" evidence="1">
    <location>
        <begin position="81"/>
        <end position="96"/>
    </location>
</feature>
<evidence type="ECO:0000313" key="3">
    <source>
        <dbReference type="Proteomes" id="UP000026961"/>
    </source>
</evidence>
<keyword evidence="3" id="KW-1185">Reference proteome</keyword>
<dbReference type="EnsemblPlants" id="OGLUM05G09270.1">
    <property type="protein sequence ID" value="OGLUM05G09270.1"/>
    <property type="gene ID" value="OGLUM05G09270"/>
</dbReference>
<dbReference type="HOGENOM" id="CLU_2112697_0_0_1"/>
<proteinExistence type="predicted"/>
<reference evidence="2" key="2">
    <citation type="submission" date="2018-05" db="EMBL/GenBank/DDBJ databases">
        <title>OgluRS3 (Oryza glumaepatula Reference Sequence Version 3).</title>
        <authorList>
            <person name="Zhang J."/>
            <person name="Kudrna D."/>
            <person name="Lee S."/>
            <person name="Talag J."/>
            <person name="Welchert J."/>
            <person name="Wing R.A."/>
        </authorList>
    </citation>
    <scope>NUCLEOTIDE SEQUENCE [LARGE SCALE GENOMIC DNA]</scope>
</reference>
<evidence type="ECO:0000256" key="1">
    <source>
        <dbReference type="SAM" id="MobiDB-lite"/>
    </source>
</evidence>
<feature type="region of interest" description="Disordered" evidence="1">
    <location>
        <begin position="81"/>
        <end position="115"/>
    </location>
</feature>
<accession>A0A0D9ZWA0</accession>
<dbReference type="Proteomes" id="UP000026961">
    <property type="component" value="Chromosome 5"/>
</dbReference>
<evidence type="ECO:0000313" key="2">
    <source>
        <dbReference type="EnsemblPlants" id="OGLUM05G09270.1"/>
    </source>
</evidence>
<reference evidence="2" key="1">
    <citation type="submission" date="2015-04" db="UniProtKB">
        <authorList>
            <consortium name="EnsemblPlants"/>
        </authorList>
    </citation>
    <scope>IDENTIFICATION</scope>
</reference>
<sequence>MTWTPDMWGPCGSHVDSATTINPTQRLRRIRINVQSDAHMVQGETERRRKRRTTDEEKLENWDIAIAGFFFLCETIETNKEGPPEATDFRFERDQASRGAMMAGMSSEAEEKMAT</sequence>
<organism evidence="2">
    <name type="scientific">Oryza glumipatula</name>
    <dbReference type="NCBI Taxonomy" id="40148"/>
    <lineage>
        <taxon>Eukaryota</taxon>
        <taxon>Viridiplantae</taxon>
        <taxon>Streptophyta</taxon>
        <taxon>Embryophyta</taxon>
        <taxon>Tracheophyta</taxon>
        <taxon>Spermatophyta</taxon>
        <taxon>Magnoliopsida</taxon>
        <taxon>Liliopsida</taxon>
        <taxon>Poales</taxon>
        <taxon>Poaceae</taxon>
        <taxon>BOP clade</taxon>
        <taxon>Oryzoideae</taxon>
        <taxon>Oryzeae</taxon>
        <taxon>Oryzinae</taxon>
        <taxon>Oryza</taxon>
    </lineage>
</organism>
<dbReference type="Gramene" id="OGLUM05G09270.1">
    <property type="protein sequence ID" value="OGLUM05G09270.1"/>
    <property type="gene ID" value="OGLUM05G09270"/>
</dbReference>
<feature type="region of interest" description="Disordered" evidence="1">
    <location>
        <begin position="36"/>
        <end position="56"/>
    </location>
</feature>